<evidence type="ECO:0000313" key="3">
    <source>
        <dbReference type="Proteomes" id="UP001451303"/>
    </source>
</evidence>
<gene>
    <name evidence="2" type="ORF">QR685DRAFT_451183</name>
</gene>
<feature type="compositionally biased region" description="Low complexity" evidence="1">
    <location>
        <begin position="302"/>
        <end position="313"/>
    </location>
</feature>
<protein>
    <submittedName>
        <fullName evidence="2">Uncharacterized protein</fullName>
    </submittedName>
</protein>
<dbReference type="Proteomes" id="UP001451303">
    <property type="component" value="Unassembled WGS sequence"/>
</dbReference>
<evidence type="ECO:0000313" key="2">
    <source>
        <dbReference type="EMBL" id="KAL0466282.1"/>
    </source>
</evidence>
<name>A0ABR3D0Q4_NEUIN</name>
<feature type="region of interest" description="Disordered" evidence="1">
    <location>
        <begin position="399"/>
        <end position="420"/>
    </location>
</feature>
<comment type="caution">
    <text evidence="2">The sequence shown here is derived from an EMBL/GenBank/DDBJ whole genome shotgun (WGS) entry which is preliminary data.</text>
</comment>
<sequence>MNIFLATAISNEVRQAIQNNQQFTRVAYSWSVTLAKSNALDPGIASLGQTRPCINNLQALVDLKSDPALKQPGASIPLDNEVDYLAAKEWCYRQEVRKAHAKLGQANGTDDIPQTQRDQKKLANNLSLAAMNEVEMVDLEYHGKENKKKLNYIVQRKRDLSALDVALFGWEASLALRDGHLGLSRGSSATTRLDIEAYQTHKERSDILTKLFHVSKASVMNTYSLPHLARFACNPKAELQNVPEGLNLTPDDQYGTNAEGNADAGQGKKRLRNDDDSSDDEDDDVQHQSRASKKARLQQRSITQQTDIPQQQDFEQPTILQQADFAQQGQLDSLPLYVDPAMLEMPQEQQFNGRDMEPATEIPAPLVSNVGQNANQEHGVNRNPSIEELIWFRDNVLLGRQPFPPRGDGPAAPGSQRKDR</sequence>
<feature type="region of interest" description="Disordered" evidence="1">
    <location>
        <begin position="242"/>
        <end position="313"/>
    </location>
</feature>
<accession>A0ABR3D0Q4</accession>
<organism evidence="2 3">
    <name type="scientific">Neurospora intermedia</name>
    <dbReference type="NCBI Taxonomy" id="5142"/>
    <lineage>
        <taxon>Eukaryota</taxon>
        <taxon>Fungi</taxon>
        <taxon>Dikarya</taxon>
        <taxon>Ascomycota</taxon>
        <taxon>Pezizomycotina</taxon>
        <taxon>Sordariomycetes</taxon>
        <taxon>Sordariomycetidae</taxon>
        <taxon>Sordariales</taxon>
        <taxon>Sordariaceae</taxon>
        <taxon>Neurospora</taxon>
    </lineage>
</organism>
<dbReference type="EMBL" id="JAVLET010000013">
    <property type="protein sequence ID" value="KAL0466282.1"/>
    <property type="molecule type" value="Genomic_DNA"/>
</dbReference>
<evidence type="ECO:0000256" key="1">
    <source>
        <dbReference type="SAM" id="MobiDB-lite"/>
    </source>
</evidence>
<reference evidence="2 3" key="1">
    <citation type="submission" date="2023-09" db="EMBL/GenBank/DDBJ databases">
        <title>Multi-omics analysis of a traditional fermented food reveals byproduct-associated fungal strains for waste-to-food upcycling.</title>
        <authorList>
            <consortium name="Lawrence Berkeley National Laboratory"/>
            <person name="Rekdal V.M."/>
            <person name="Villalobos-Escobedo J.M."/>
            <person name="Rodriguez-Valeron N."/>
            <person name="Garcia M.O."/>
            <person name="Vasquez D.P."/>
            <person name="Damayanti I."/>
            <person name="Sorensen P.M."/>
            <person name="Baidoo E.E."/>
            <person name="De Carvalho A.C."/>
            <person name="Riley R."/>
            <person name="Lipzen A."/>
            <person name="He G."/>
            <person name="Yan M."/>
            <person name="Haridas S."/>
            <person name="Daum C."/>
            <person name="Yoshinaga Y."/>
            <person name="Ng V."/>
            <person name="Grigoriev I.V."/>
            <person name="Munk R."/>
            <person name="Nuraida L."/>
            <person name="Wijaya C.H."/>
            <person name="Morales P.-C."/>
            <person name="Keasling J.D."/>
        </authorList>
    </citation>
    <scope>NUCLEOTIDE SEQUENCE [LARGE SCALE GENOMIC DNA]</scope>
    <source>
        <strain evidence="2 3">FGSC 2613</strain>
    </source>
</reference>
<proteinExistence type="predicted"/>
<keyword evidence="3" id="KW-1185">Reference proteome</keyword>